<name>A0A1J5R4I8_9ZZZZ</name>
<dbReference type="PANTHER" id="PTHR30160:SF7">
    <property type="entry name" value="ADP-HEPTOSE--LPS HEPTOSYLTRANSFERASE 2"/>
    <property type="match status" value="1"/>
</dbReference>
<keyword evidence="3" id="KW-0472">Membrane</keyword>
<proteinExistence type="predicted"/>
<organism evidence="4">
    <name type="scientific">mine drainage metagenome</name>
    <dbReference type="NCBI Taxonomy" id="410659"/>
    <lineage>
        <taxon>unclassified sequences</taxon>
        <taxon>metagenomes</taxon>
        <taxon>ecological metagenomes</taxon>
    </lineage>
</organism>
<dbReference type="Gene3D" id="3.40.50.2000">
    <property type="entry name" value="Glycogen Phosphorylase B"/>
    <property type="match status" value="2"/>
</dbReference>
<gene>
    <name evidence="4" type="ORF">GALL_277080</name>
</gene>
<protein>
    <submittedName>
        <fullName evidence="4">Lipopolysaccharide core biosynthesis protein</fullName>
    </submittedName>
</protein>
<keyword evidence="3" id="KW-0812">Transmembrane</keyword>
<dbReference type="InterPro" id="IPR051199">
    <property type="entry name" value="LPS_LOS_Heptosyltrfase"/>
</dbReference>
<reference evidence="4" key="1">
    <citation type="submission" date="2016-10" db="EMBL/GenBank/DDBJ databases">
        <title>Sequence of Gallionella enrichment culture.</title>
        <authorList>
            <person name="Poehlein A."/>
            <person name="Muehling M."/>
            <person name="Daniel R."/>
        </authorList>
    </citation>
    <scope>NUCLEOTIDE SEQUENCE</scope>
</reference>
<keyword evidence="3" id="KW-1133">Transmembrane helix</keyword>
<dbReference type="EMBL" id="MLJW01000294">
    <property type="protein sequence ID" value="OIQ90370.1"/>
    <property type="molecule type" value="Genomic_DNA"/>
</dbReference>
<dbReference type="GO" id="GO:0005829">
    <property type="term" value="C:cytosol"/>
    <property type="evidence" value="ECO:0007669"/>
    <property type="project" value="TreeGrafter"/>
</dbReference>
<evidence type="ECO:0000256" key="3">
    <source>
        <dbReference type="SAM" id="Phobius"/>
    </source>
</evidence>
<dbReference type="GO" id="GO:0009244">
    <property type="term" value="P:lipopolysaccharide core region biosynthetic process"/>
    <property type="evidence" value="ECO:0007669"/>
    <property type="project" value="TreeGrafter"/>
</dbReference>
<dbReference type="InterPro" id="IPR002201">
    <property type="entry name" value="Glyco_trans_9"/>
</dbReference>
<keyword evidence="1" id="KW-0328">Glycosyltransferase</keyword>
<dbReference type="PANTHER" id="PTHR30160">
    <property type="entry name" value="TETRAACYLDISACCHARIDE 4'-KINASE-RELATED"/>
    <property type="match status" value="1"/>
</dbReference>
<dbReference type="SUPFAM" id="SSF53756">
    <property type="entry name" value="UDP-Glycosyltransferase/glycogen phosphorylase"/>
    <property type="match status" value="1"/>
</dbReference>
<evidence type="ECO:0000256" key="1">
    <source>
        <dbReference type="ARBA" id="ARBA00022676"/>
    </source>
</evidence>
<dbReference type="CDD" id="cd03789">
    <property type="entry name" value="GT9_LPS_heptosyltransferase"/>
    <property type="match status" value="1"/>
</dbReference>
<keyword evidence="2" id="KW-0808">Transferase</keyword>
<sequence>MGLATPEMGSKALVVCVTTIGDLLLATPLIQALYDVLGRKVDVLTNRSSAPVLKGNPNVEFVYIWEDVCGKDIAGEKWCNIMEYVNIYSVRSPASLVAKLASCEGRWHFVPNPFYEEVKFFDRALRFFSHRYRRRVHRELHIVERMLSMVGLERKDIGKYRLQMCGEVLPDWIFDKLEYLELPIVGLHLAGSQQIRKLRPEILIELVQSFPANWVLIGGPAESKVADRIMSMVSGPIDVTGRLNLNQCYSLIERLDICVAPDSLIMHMAAAACVPLVALMGNELEELYGPYKGSKHNRVIHRHAECSPCKLKECRKFDGYSCVQDINAKEIAGSLSEIWNGILEDRRNS</sequence>
<dbReference type="GO" id="GO:0008713">
    <property type="term" value="F:ADP-heptose-lipopolysaccharide heptosyltransferase activity"/>
    <property type="evidence" value="ECO:0007669"/>
    <property type="project" value="TreeGrafter"/>
</dbReference>
<dbReference type="AlphaFoldDB" id="A0A1J5R4I8"/>
<evidence type="ECO:0000313" key="4">
    <source>
        <dbReference type="EMBL" id="OIQ90370.1"/>
    </source>
</evidence>
<dbReference type="Pfam" id="PF01075">
    <property type="entry name" value="Glyco_transf_9"/>
    <property type="match status" value="1"/>
</dbReference>
<accession>A0A1J5R4I8</accession>
<feature type="transmembrane region" description="Helical" evidence="3">
    <location>
        <begin position="12"/>
        <end position="34"/>
    </location>
</feature>
<comment type="caution">
    <text evidence="4">The sequence shown here is derived from an EMBL/GenBank/DDBJ whole genome shotgun (WGS) entry which is preliminary data.</text>
</comment>
<evidence type="ECO:0000256" key="2">
    <source>
        <dbReference type="ARBA" id="ARBA00022679"/>
    </source>
</evidence>